<keyword evidence="1" id="KW-0175">Coiled coil</keyword>
<dbReference type="RefSeq" id="WP_254760268.1">
    <property type="nucleotide sequence ID" value="NZ_JANCLT010000011.1"/>
</dbReference>
<gene>
    <name evidence="3" type="ORF">NK662_17640</name>
</gene>
<feature type="coiled-coil region" evidence="1">
    <location>
        <begin position="28"/>
        <end position="62"/>
    </location>
</feature>
<sequence>MTSAGIVIGFTLIAIAGIFLIWKWSSRYEEVQRSARALYEEREQLLGEKALLREKEQQLQQLLYQQEAGILAVLPAVQALRSRKTDKLLRHTVQVLQAMFRSEACGIYQVEGTALKQLYGIHMPQLLLQEEAPSFYKRLLFQEEITIKAPHDERAAPILAGLVQGNGQRYAAVVKQMDIQCFTEHNLGLLSLLLHLLEQHFQGTIEAPSLYAKYEELLRSLLQSAAGQSRRFSLEGEREAVSLQILQNSYEQRVQDLQGRLSSLNAESYLDFCRVCHDYAESGIPKGMRLERLYEQLREAASTGHAYFPALSQFLDELMFVYLKTGKDELAQETAKRMVKQFPKQARSYVRLLEYYFHSGEFLQLPDIYRKLIHNVGSSRIPPSFLPFLQMLAKME</sequence>
<evidence type="ECO:0000256" key="1">
    <source>
        <dbReference type="SAM" id="Coils"/>
    </source>
</evidence>
<evidence type="ECO:0000313" key="3">
    <source>
        <dbReference type="EMBL" id="MCP8970347.1"/>
    </source>
</evidence>
<name>A0AA42BQX3_9BACI</name>
<evidence type="ECO:0000313" key="4">
    <source>
        <dbReference type="Proteomes" id="UP001156102"/>
    </source>
</evidence>
<organism evidence="3 4">
    <name type="scientific">Ectobacillus ponti</name>
    <dbReference type="NCBI Taxonomy" id="2961894"/>
    <lineage>
        <taxon>Bacteria</taxon>
        <taxon>Bacillati</taxon>
        <taxon>Bacillota</taxon>
        <taxon>Bacilli</taxon>
        <taxon>Bacillales</taxon>
        <taxon>Bacillaceae</taxon>
        <taxon>Ectobacillus</taxon>
    </lineage>
</organism>
<dbReference type="EMBL" id="JANCLT010000011">
    <property type="protein sequence ID" value="MCP8970347.1"/>
    <property type="molecule type" value="Genomic_DNA"/>
</dbReference>
<dbReference type="AlphaFoldDB" id="A0AA42BQX3"/>
<reference evidence="3" key="1">
    <citation type="submission" date="2022-07" db="EMBL/GenBank/DDBJ databases">
        <authorList>
            <person name="Li W.-J."/>
            <person name="Deng Q.-Q."/>
        </authorList>
    </citation>
    <scope>NUCLEOTIDE SEQUENCE</scope>
    <source>
        <strain evidence="3">SYSU M60031</strain>
    </source>
</reference>
<keyword evidence="2" id="KW-0812">Transmembrane</keyword>
<proteinExistence type="predicted"/>
<dbReference type="Proteomes" id="UP001156102">
    <property type="component" value="Unassembled WGS sequence"/>
</dbReference>
<keyword evidence="4" id="KW-1185">Reference proteome</keyword>
<comment type="caution">
    <text evidence="3">The sequence shown here is derived from an EMBL/GenBank/DDBJ whole genome shotgun (WGS) entry which is preliminary data.</text>
</comment>
<dbReference type="Gene3D" id="1.25.40.10">
    <property type="entry name" value="Tetratricopeptide repeat domain"/>
    <property type="match status" value="1"/>
</dbReference>
<keyword evidence="2" id="KW-0472">Membrane</keyword>
<keyword evidence="2" id="KW-1133">Transmembrane helix</keyword>
<evidence type="ECO:0000256" key="2">
    <source>
        <dbReference type="SAM" id="Phobius"/>
    </source>
</evidence>
<feature type="transmembrane region" description="Helical" evidence="2">
    <location>
        <begin position="6"/>
        <end position="24"/>
    </location>
</feature>
<dbReference type="InterPro" id="IPR011990">
    <property type="entry name" value="TPR-like_helical_dom_sf"/>
</dbReference>
<accession>A0AA42BQX3</accession>
<protein>
    <submittedName>
        <fullName evidence="3">Uncharacterized protein</fullName>
    </submittedName>
</protein>